<evidence type="ECO:0000256" key="3">
    <source>
        <dbReference type="ARBA" id="ARBA00022989"/>
    </source>
</evidence>
<comment type="caution">
    <text evidence="8">The sequence shown here is derived from an EMBL/GenBank/DDBJ whole genome shotgun (WGS) entry which is preliminary data.</text>
</comment>
<keyword evidence="3 6" id="KW-1133">Transmembrane helix</keyword>
<dbReference type="OrthoDB" id="3777935at2"/>
<dbReference type="GO" id="GO:0016874">
    <property type="term" value="F:ligase activity"/>
    <property type="evidence" value="ECO:0007669"/>
    <property type="project" value="UniProtKB-KW"/>
</dbReference>
<evidence type="ECO:0000259" key="7">
    <source>
        <dbReference type="Pfam" id="PF04932"/>
    </source>
</evidence>
<name>A0A4Q2S1S6_9ACTN</name>
<keyword evidence="4 6" id="KW-0472">Membrane</keyword>
<feature type="region of interest" description="Disordered" evidence="5">
    <location>
        <begin position="496"/>
        <end position="522"/>
    </location>
</feature>
<feature type="transmembrane region" description="Helical" evidence="6">
    <location>
        <begin position="447"/>
        <end position="465"/>
    </location>
</feature>
<keyword evidence="9" id="KW-1185">Reference proteome</keyword>
<feature type="transmembrane region" description="Helical" evidence="6">
    <location>
        <begin position="416"/>
        <end position="435"/>
    </location>
</feature>
<dbReference type="InterPro" id="IPR007016">
    <property type="entry name" value="O-antigen_ligase-rel_domated"/>
</dbReference>
<dbReference type="EMBL" id="SDWT01000001">
    <property type="protein sequence ID" value="RYB94304.1"/>
    <property type="molecule type" value="Genomic_DNA"/>
</dbReference>
<comment type="subcellular location">
    <subcellularLocation>
        <location evidence="1">Membrane</location>
        <topology evidence="1">Multi-pass membrane protein</topology>
    </subcellularLocation>
</comment>
<evidence type="ECO:0000256" key="5">
    <source>
        <dbReference type="SAM" id="MobiDB-lite"/>
    </source>
</evidence>
<reference evidence="8 9" key="1">
    <citation type="submission" date="2019-01" db="EMBL/GenBank/DDBJ databases">
        <title>Novel species of Nocardioides.</title>
        <authorList>
            <person name="Liu Q."/>
            <person name="Xin Y.-H."/>
        </authorList>
    </citation>
    <scope>NUCLEOTIDE SEQUENCE [LARGE SCALE GENOMIC DNA]</scope>
    <source>
        <strain evidence="8 9">CGMCC 4.6882</strain>
    </source>
</reference>
<sequence length="522" mass="56660">MTAHAPYPWICSRRSGTGVVSVMAETLRRPCRRSSGVSGVRAPPWPYARRRSPTGPTPMPSPGARFVSASDVARRALRGPKALLDWHDRRPRATLTSPRGWIWMALIAALLYWMSNPLVFIPSFFFSFEHAKFWTKIAILVTLPWLRLPRIPWPWLLFLGLCYLSQLWSISDANTDLTNLVTMQVALMALIVAANCEALVVCWGLGLGGIVVLALSAYAYEQELPGASNPYLTGSDFAGVGTNENILAYTLGVSLAAVLAIGWPRRTPWRVLSVATTAALLYGIYRAASGTGFLAVLGLAGMAALIAAWPRLTTLPRRVKVLGSLAVVVVPLVAGLVVSFALGKDLGTVSGRAPFWRAAVEASLETAPWFGSGWGAVWQHPWNAAQPNAVAQLIYDKAGYVLPHGHNYFVDVMPELGLVGVAIVVAMVVQAVTTARRTGVREGSDPVAGRLVVLVLVSLMVFGITEPMFSVPLGWWSLTLVVATARQRVLPRPERGARRWPWSRTTGRRRADVPPQAATVHG</sequence>
<protein>
    <submittedName>
        <fullName evidence="8">O-antigen ligase family protein</fullName>
    </submittedName>
</protein>
<feature type="transmembrane region" description="Helical" evidence="6">
    <location>
        <begin position="321"/>
        <end position="342"/>
    </location>
</feature>
<feature type="transmembrane region" description="Helical" evidence="6">
    <location>
        <begin position="269"/>
        <end position="285"/>
    </location>
</feature>
<evidence type="ECO:0000313" key="8">
    <source>
        <dbReference type="EMBL" id="RYB94304.1"/>
    </source>
</evidence>
<accession>A0A4Q2S1S6</accession>
<keyword evidence="8" id="KW-0436">Ligase</keyword>
<dbReference type="Pfam" id="PF04932">
    <property type="entry name" value="Wzy_C"/>
    <property type="match status" value="1"/>
</dbReference>
<dbReference type="GO" id="GO:0016020">
    <property type="term" value="C:membrane"/>
    <property type="evidence" value="ECO:0007669"/>
    <property type="project" value="UniProtKB-SubCell"/>
</dbReference>
<feature type="domain" description="O-antigen ligase-related" evidence="7">
    <location>
        <begin position="277"/>
        <end position="424"/>
    </location>
</feature>
<evidence type="ECO:0000256" key="6">
    <source>
        <dbReference type="SAM" id="Phobius"/>
    </source>
</evidence>
<feature type="transmembrane region" description="Helical" evidence="6">
    <location>
        <begin position="201"/>
        <end position="220"/>
    </location>
</feature>
<feature type="transmembrane region" description="Helical" evidence="6">
    <location>
        <begin position="100"/>
        <end position="125"/>
    </location>
</feature>
<feature type="transmembrane region" description="Helical" evidence="6">
    <location>
        <begin position="155"/>
        <end position="171"/>
    </location>
</feature>
<evidence type="ECO:0000313" key="9">
    <source>
        <dbReference type="Proteomes" id="UP000294071"/>
    </source>
</evidence>
<feature type="transmembrane region" description="Helical" evidence="6">
    <location>
        <begin position="246"/>
        <end position="262"/>
    </location>
</feature>
<organism evidence="8 9">
    <name type="scientific">Nocardioides oleivorans</name>
    <dbReference type="NCBI Taxonomy" id="273676"/>
    <lineage>
        <taxon>Bacteria</taxon>
        <taxon>Bacillati</taxon>
        <taxon>Actinomycetota</taxon>
        <taxon>Actinomycetes</taxon>
        <taxon>Propionibacteriales</taxon>
        <taxon>Nocardioidaceae</taxon>
        <taxon>Nocardioides</taxon>
    </lineage>
</organism>
<dbReference type="PANTHER" id="PTHR37422:SF13">
    <property type="entry name" value="LIPOPOLYSACCHARIDE BIOSYNTHESIS PROTEIN PA4999-RELATED"/>
    <property type="match status" value="1"/>
</dbReference>
<gene>
    <name evidence="8" type="ORF">EUA93_08075</name>
</gene>
<evidence type="ECO:0000256" key="1">
    <source>
        <dbReference type="ARBA" id="ARBA00004141"/>
    </source>
</evidence>
<dbReference type="PANTHER" id="PTHR37422">
    <property type="entry name" value="TEICHURONIC ACID BIOSYNTHESIS PROTEIN TUAE"/>
    <property type="match status" value="1"/>
</dbReference>
<evidence type="ECO:0000256" key="4">
    <source>
        <dbReference type="ARBA" id="ARBA00023136"/>
    </source>
</evidence>
<dbReference type="Proteomes" id="UP000294071">
    <property type="component" value="Unassembled WGS sequence"/>
</dbReference>
<feature type="transmembrane region" description="Helical" evidence="6">
    <location>
        <begin position="291"/>
        <end position="309"/>
    </location>
</feature>
<proteinExistence type="predicted"/>
<evidence type="ECO:0000256" key="2">
    <source>
        <dbReference type="ARBA" id="ARBA00022692"/>
    </source>
</evidence>
<keyword evidence="2 6" id="KW-0812">Transmembrane</keyword>
<dbReference type="AlphaFoldDB" id="A0A4Q2S1S6"/>
<dbReference type="InterPro" id="IPR051533">
    <property type="entry name" value="WaaL-like"/>
</dbReference>
<feature type="region of interest" description="Disordered" evidence="5">
    <location>
        <begin position="45"/>
        <end position="65"/>
    </location>
</feature>